<proteinExistence type="predicted"/>
<organism evidence="2 3">
    <name type="scientific">Phocaeicola plebeius (strain DSM 17135 / JCM 12973 / CCUG 54634 / M2)</name>
    <name type="common">Bacteroides plebeius</name>
    <dbReference type="NCBI Taxonomy" id="484018"/>
    <lineage>
        <taxon>Bacteria</taxon>
        <taxon>Pseudomonadati</taxon>
        <taxon>Bacteroidota</taxon>
        <taxon>Bacteroidia</taxon>
        <taxon>Bacteroidales</taxon>
        <taxon>Bacteroidaceae</taxon>
        <taxon>Phocaeicola</taxon>
    </lineage>
</organism>
<reference evidence="2 3" key="1">
    <citation type="submission" date="2008-08" db="EMBL/GenBank/DDBJ databases">
        <title>Draft genome sequence of Bacteroides plebeius (DSM 17135).</title>
        <authorList>
            <person name="Sudarsanam P."/>
            <person name="Ley R."/>
            <person name="Guruge J."/>
            <person name="Turnbaugh P.J."/>
            <person name="Mahowald M."/>
            <person name="Liep D."/>
            <person name="Gordon J."/>
        </authorList>
    </citation>
    <scope>NUCLEOTIDE SEQUENCE [LARGE SCALE GENOMIC DNA]</scope>
    <source>
        <strain evidence="3">DSM 17135 / JCM 12973 / M2</strain>
    </source>
</reference>
<comment type="caution">
    <text evidence="2">The sequence shown here is derived from an EMBL/GenBank/DDBJ whole genome shotgun (WGS) entry which is preliminary data.</text>
</comment>
<feature type="non-terminal residue" evidence="2">
    <location>
        <position position="1"/>
    </location>
</feature>
<dbReference type="CDD" id="cd11378">
    <property type="entry name" value="DUF296"/>
    <property type="match status" value="1"/>
</dbReference>
<dbReference type="Proteomes" id="UP000003452">
    <property type="component" value="Unassembled WGS sequence"/>
</dbReference>
<gene>
    <name evidence="2" type="ORF">BACPLE_03208</name>
</gene>
<dbReference type="PANTHER" id="PTHR34988">
    <property type="entry name" value="PROTEIN, PUTATIVE-RELATED"/>
    <property type="match status" value="1"/>
</dbReference>
<dbReference type="GeneID" id="43185920"/>
<name>B5D2G9_PHOPM</name>
<dbReference type="EMBL" id="ABQC02000024">
    <property type="protein sequence ID" value="EDY93769.1"/>
    <property type="molecule type" value="Genomic_DNA"/>
</dbReference>
<dbReference type="HOGENOM" id="CLU_114051_2_1_10"/>
<sequence length="187" mass="20954">SIMVRLIKTEAVISVLMGHFIKKLLFILLFVGVLIAPANAQNEKNMYSYKKIGNKYIVSINNHTEIVKALNAFCKEKGILSGSINGIGAIGELTLRFFNPKTKAYDDKTFREQMEISNLTGNISSMNEQVYLHLHITVGRSDYSALAGHLLSAIQNGAGEFVVEDYSERISRTYNPDLGLNIYDFER</sequence>
<dbReference type="RefSeq" id="WP_007563434.1">
    <property type="nucleotide sequence ID" value="NZ_DS990134.1"/>
</dbReference>
<dbReference type="eggNOG" id="COG1661">
    <property type="taxonomic scope" value="Bacteria"/>
</dbReference>
<reference evidence="2 3" key="2">
    <citation type="submission" date="2008-08" db="EMBL/GenBank/DDBJ databases">
        <authorList>
            <person name="Fulton L."/>
            <person name="Clifton S."/>
            <person name="Fulton B."/>
            <person name="Xu J."/>
            <person name="Minx P."/>
            <person name="Pepin K.H."/>
            <person name="Johnson M."/>
            <person name="Thiruvilangam P."/>
            <person name="Bhonagiri V."/>
            <person name="Nash W.E."/>
            <person name="Mardis E.R."/>
            <person name="Wilson R.K."/>
        </authorList>
    </citation>
    <scope>NUCLEOTIDE SEQUENCE [LARGE SCALE GENOMIC DNA]</scope>
    <source>
        <strain evidence="3">DSM 17135 / JCM 12973 / M2</strain>
    </source>
</reference>
<protein>
    <recommendedName>
        <fullName evidence="1">PPC domain-containing protein</fullName>
    </recommendedName>
</protein>
<accession>B5D2G9</accession>
<dbReference type="SUPFAM" id="SSF117856">
    <property type="entry name" value="AF0104/ALDC/Ptd012-like"/>
    <property type="match status" value="1"/>
</dbReference>
<evidence type="ECO:0000259" key="1">
    <source>
        <dbReference type="PROSITE" id="PS51742"/>
    </source>
</evidence>
<dbReference type="PANTHER" id="PTHR34988:SF1">
    <property type="entry name" value="DNA-BINDING PROTEIN"/>
    <property type="match status" value="1"/>
</dbReference>
<evidence type="ECO:0000313" key="2">
    <source>
        <dbReference type="EMBL" id="EDY93769.1"/>
    </source>
</evidence>
<dbReference type="Gene3D" id="3.30.1330.80">
    <property type="entry name" value="Hypothetical protein, similar to alpha- acetolactate decarboxylase, domain 2"/>
    <property type="match status" value="1"/>
</dbReference>
<dbReference type="AlphaFoldDB" id="B5D2G9"/>
<evidence type="ECO:0000313" key="3">
    <source>
        <dbReference type="Proteomes" id="UP000003452"/>
    </source>
</evidence>
<dbReference type="PROSITE" id="PS51742">
    <property type="entry name" value="PPC"/>
    <property type="match status" value="1"/>
</dbReference>
<feature type="domain" description="PPC" evidence="1">
    <location>
        <begin position="50"/>
        <end position="186"/>
    </location>
</feature>
<dbReference type="InterPro" id="IPR005175">
    <property type="entry name" value="PPC_dom"/>
</dbReference>
<dbReference type="Pfam" id="PF03479">
    <property type="entry name" value="PCC"/>
    <property type="match status" value="1"/>
</dbReference>